<name>A0A8T0TX01_PANVG</name>
<gene>
    <name evidence="3" type="ORF">PVAP13_4KG393048</name>
</gene>
<sequence length="229" mass="25369">MYDCWWPNAVAHLTAFLFLRGAAAQCWPLQALGRRVAAAPRGGGEDEGGRFVPSGERAAGPRRLAMALESGGDDSARAKRRRVDEQGEQRQEMAAGREAAPVVRISALPDDLRRRILTRLPLKDAIRSGAHAQEWRAIHLLPGDNPTKALRSLESVPRRRLGRFSFVLDNQMLSPRQLKCFLAYAAGCRVEDLHVEVGHRCQSLVFHLPLSSPLLTHLSLRGVGLPNMY</sequence>
<feature type="signal peptide" evidence="2">
    <location>
        <begin position="1"/>
        <end position="24"/>
    </location>
</feature>
<feature type="compositionally biased region" description="Basic and acidic residues" evidence="1">
    <location>
        <begin position="74"/>
        <end position="91"/>
    </location>
</feature>
<evidence type="ECO:0008006" key="5">
    <source>
        <dbReference type="Google" id="ProtNLM"/>
    </source>
</evidence>
<reference evidence="3" key="1">
    <citation type="submission" date="2020-05" db="EMBL/GenBank/DDBJ databases">
        <title>WGS assembly of Panicum virgatum.</title>
        <authorList>
            <person name="Lovell J.T."/>
            <person name="Jenkins J."/>
            <person name="Shu S."/>
            <person name="Juenger T.E."/>
            <person name="Schmutz J."/>
        </authorList>
    </citation>
    <scope>NUCLEOTIDE SEQUENCE</scope>
    <source>
        <strain evidence="3">AP13</strain>
    </source>
</reference>
<dbReference type="SUPFAM" id="SSF81383">
    <property type="entry name" value="F-box domain"/>
    <property type="match status" value="1"/>
</dbReference>
<protein>
    <recommendedName>
        <fullName evidence="5">F-box domain-containing protein</fullName>
    </recommendedName>
</protein>
<proteinExistence type="predicted"/>
<evidence type="ECO:0000313" key="4">
    <source>
        <dbReference type="Proteomes" id="UP000823388"/>
    </source>
</evidence>
<evidence type="ECO:0000313" key="3">
    <source>
        <dbReference type="EMBL" id="KAG2613795.1"/>
    </source>
</evidence>
<dbReference type="InterPro" id="IPR036047">
    <property type="entry name" value="F-box-like_dom_sf"/>
</dbReference>
<evidence type="ECO:0000256" key="2">
    <source>
        <dbReference type="SAM" id="SignalP"/>
    </source>
</evidence>
<dbReference type="AlphaFoldDB" id="A0A8T0TX01"/>
<dbReference type="EMBL" id="CM029043">
    <property type="protein sequence ID" value="KAG2613795.1"/>
    <property type="molecule type" value="Genomic_DNA"/>
</dbReference>
<feature type="chain" id="PRO_5035797799" description="F-box domain-containing protein" evidence="2">
    <location>
        <begin position="25"/>
        <end position="229"/>
    </location>
</feature>
<feature type="region of interest" description="Disordered" evidence="1">
    <location>
        <begin position="39"/>
        <end position="98"/>
    </location>
</feature>
<comment type="caution">
    <text evidence="3">The sequence shown here is derived from an EMBL/GenBank/DDBJ whole genome shotgun (WGS) entry which is preliminary data.</text>
</comment>
<keyword evidence="2" id="KW-0732">Signal</keyword>
<keyword evidence="4" id="KW-1185">Reference proteome</keyword>
<evidence type="ECO:0000256" key="1">
    <source>
        <dbReference type="SAM" id="MobiDB-lite"/>
    </source>
</evidence>
<accession>A0A8T0TX01</accession>
<organism evidence="3 4">
    <name type="scientific">Panicum virgatum</name>
    <name type="common">Blackwell switchgrass</name>
    <dbReference type="NCBI Taxonomy" id="38727"/>
    <lineage>
        <taxon>Eukaryota</taxon>
        <taxon>Viridiplantae</taxon>
        <taxon>Streptophyta</taxon>
        <taxon>Embryophyta</taxon>
        <taxon>Tracheophyta</taxon>
        <taxon>Spermatophyta</taxon>
        <taxon>Magnoliopsida</taxon>
        <taxon>Liliopsida</taxon>
        <taxon>Poales</taxon>
        <taxon>Poaceae</taxon>
        <taxon>PACMAD clade</taxon>
        <taxon>Panicoideae</taxon>
        <taxon>Panicodae</taxon>
        <taxon>Paniceae</taxon>
        <taxon>Panicinae</taxon>
        <taxon>Panicum</taxon>
        <taxon>Panicum sect. Hiantes</taxon>
    </lineage>
</organism>
<dbReference type="Proteomes" id="UP000823388">
    <property type="component" value="Chromosome 4K"/>
</dbReference>